<dbReference type="Pfam" id="PF11728">
    <property type="entry name" value="ArAE_1_C"/>
    <property type="match status" value="1"/>
</dbReference>
<dbReference type="RefSeq" id="WP_090857720.1">
    <property type="nucleotide sequence ID" value="NZ_FNJU01000011.1"/>
</dbReference>
<evidence type="ECO:0000313" key="9">
    <source>
        <dbReference type="Proteomes" id="UP000199159"/>
    </source>
</evidence>
<keyword evidence="3 6" id="KW-0812">Transmembrane</keyword>
<evidence type="ECO:0000256" key="3">
    <source>
        <dbReference type="ARBA" id="ARBA00022692"/>
    </source>
</evidence>
<feature type="domain" description="Putative aromatic acid exporter C-terminal" evidence="7">
    <location>
        <begin position="146"/>
        <end position="310"/>
    </location>
</feature>
<dbReference type="InterPro" id="IPR010343">
    <property type="entry name" value="ArAE_1"/>
</dbReference>
<dbReference type="InterPro" id="IPR021062">
    <property type="entry name" value="ArAE_1_C"/>
</dbReference>
<dbReference type="Gene3D" id="1.20.120.940">
    <property type="entry name" value="Putative aromatic acid exporter, C-terminal domain"/>
    <property type="match status" value="1"/>
</dbReference>
<dbReference type="OrthoDB" id="357521at2"/>
<evidence type="ECO:0000256" key="6">
    <source>
        <dbReference type="SAM" id="Phobius"/>
    </source>
</evidence>
<keyword evidence="2" id="KW-1003">Cell membrane</keyword>
<name>A0A1H0WI18_9BACI</name>
<evidence type="ECO:0000259" key="7">
    <source>
        <dbReference type="Pfam" id="PF11728"/>
    </source>
</evidence>
<keyword evidence="9" id="KW-1185">Reference proteome</keyword>
<dbReference type="InterPro" id="IPR038323">
    <property type="entry name" value="ArAE_1_C_sf"/>
</dbReference>
<dbReference type="AlphaFoldDB" id="A0A1H0WI18"/>
<dbReference type="GO" id="GO:0005886">
    <property type="term" value="C:plasma membrane"/>
    <property type="evidence" value="ECO:0007669"/>
    <property type="project" value="UniProtKB-SubCell"/>
</dbReference>
<evidence type="ECO:0000256" key="1">
    <source>
        <dbReference type="ARBA" id="ARBA00004651"/>
    </source>
</evidence>
<feature type="transmembrane region" description="Helical" evidence="6">
    <location>
        <begin position="53"/>
        <end position="70"/>
    </location>
</feature>
<dbReference type="PANTHER" id="PTHR40064:SF1">
    <property type="entry name" value="MEMBRANE PROTEIN"/>
    <property type="match status" value="1"/>
</dbReference>
<protein>
    <submittedName>
        <fullName evidence="8">Uncharacterized membrane protein YgaE, UPF0421/DUF939 family</fullName>
    </submittedName>
</protein>
<sequence length="316" mass="36358">MFKIGYRTIKTASGAAISIALAQLLHLDFYTSAGILTILCIQVTKKKSLRSSLDRLISCLLGILFSFLFFEVIGYHPLSVGLLLLFLIPTIVKFNATEGIASSSVIILHIYITGSFSYELLINELGIIMIGIGVALVVNLYMPSVEKHLKQYQLDLEDQFGHIFKEMVIYLRTNQSNWDGKEITETEELLQKAKTLAFRDVENHFSRLENNYYHYFRMREKQFEIIERMLPIVTSITHSVEQGKIIADFIEEISNSIHPGNTAIEFLKKLDQMRKIFEEMELPTTREEFEARAGLLQFLKEMEHYLVIKQTFKGLV</sequence>
<dbReference type="PANTHER" id="PTHR40064">
    <property type="entry name" value="MEMBRANE PROTEIN-RELATED"/>
    <property type="match status" value="1"/>
</dbReference>
<evidence type="ECO:0000256" key="4">
    <source>
        <dbReference type="ARBA" id="ARBA00022989"/>
    </source>
</evidence>
<dbReference type="Proteomes" id="UP000199159">
    <property type="component" value="Unassembled WGS sequence"/>
</dbReference>
<keyword evidence="4 6" id="KW-1133">Transmembrane helix</keyword>
<dbReference type="InterPro" id="IPR052984">
    <property type="entry name" value="UPF0421"/>
</dbReference>
<dbReference type="STRING" id="930152.SAMN05216565_111130"/>
<evidence type="ECO:0000256" key="2">
    <source>
        <dbReference type="ARBA" id="ARBA00022475"/>
    </source>
</evidence>
<proteinExistence type="predicted"/>
<comment type="subcellular location">
    <subcellularLocation>
        <location evidence="1">Cell membrane</location>
        <topology evidence="1">Multi-pass membrane protein</topology>
    </subcellularLocation>
</comment>
<evidence type="ECO:0000256" key="5">
    <source>
        <dbReference type="ARBA" id="ARBA00023136"/>
    </source>
</evidence>
<keyword evidence="5 6" id="KW-0472">Membrane</keyword>
<reference evidence="9" key="1">
    <citation type="submission" date="2016-10" db="EMBL/GenBank/DDBJ databases">
        <authorList>
            <person name="Varghese N."/>
            <person name="Submissions S."/>
        </authorList>
    </citation>
    <scope>NUCLEOTIDE SEQUENCE [LARGE SCALE GENOMIC DNA]</scope>
    <source>
        <strain evidence="9">IBRC-M10078</strain>
    </source>
</reference>
<accession>A0A1H0WI18</accession>
<dbReference type="Pfam" id="PF06081">
    <property type="entry name" value="ArAE_1"/>
    <property type="match status" value="1"/>
</dbReference>
<evidence type="ECO:0000313" key="8">
    <source>
        <dbReference type="EMBL" id="SDP90258.1"/>
    </source>
</evidence>
<dbReference type="EMBL" id="FNJU01000011">
    <property type="protein sequence ID" value="SDP90258.1"/>
    <property type="molecule type" value="Genomic_DNA"/>
</dbReference>
<organism evidence="8 9">
    <name type="scientific">Litchfieldia salsa</name>
    <dbReference type="NCBI Taxonomy" id="930152"/>
    <lineage>
        <taxon>Bacteria</taxon>
        <taxon>Bacillati</taxon>
        <taxon>Bacillota</taxon>
        <taxon>Bacilli</taxon>
        <taxon>Bacillales</taxon>
        <taxon>Bacillaceae</taxon>
        <taxon>Litchfieldia</taxon>
    </lineage>
</organism>
<feature type="transmembrane region" description="Helical" evidence="6">
    <location>
        <begin position="124"/>
        <end position="142"/>
    </location>
</feature>
<gene>
    <name evidence="8" type="ORF">SAMN05216565_111130</name>
</gene>